<accession>A0A9W7XF31</accession>
<dbReference type="InterPro" id="IPR016135">
    <property type="entry name" value="UBQ-conjugating_enzyme/RWD"/>
</dbReference>
<comment type="caution">
    <text evidence="2">The sequence shown here is derived from an EMBL/GenBank/DDBJ whole genome shotgun (WGS) entry which is preliminary data.</text>
</comment>
<dbReference type="GO" id="GO:0004674">
    <property type="term" value="F:protein serine/threonine kinase activity"/>
    <property type="evidence" value="ECO:0007669"/>
    <property type="project" value="UniProtKB-EC"/>
</dbReference>
<gene>
    <name evidence="2" type="primary">GCN2_2</name>
    <name evidence="2" type="ORF">LPJ64_006459</name>
</gene>
<sequence>MDLVLNPEDSFGSGFWYLVEKALSFHGDENKLRDGNLDDFKDYVQNGINELAALRAIFMEDFKDIETRTAWNVKPDMPEFIITVRPTEDEIKDSVSVGLRVRLPKTYPRTAPQIQLVDSLGLSDSQVESAQKMIKDQVASLVGGEMIYELAV</sequence>
<dbReference type="CDD" id="cd23823">
    <property type="entry name" value="RWD_GCN2"/>
    <property type="match status" value="1"/>
</dbReference>
<keyword evidence="2" id="KW-0648">Protein biosynthesis</keyword>
<keyword evidence="2" id="KW-0808">Transferase</keyword>
<proteinExistence type="predicted"/>
<dbReference type="GO" id="GO:0033554">
    <property type="term" value="P:cellular response to stress"/>
    <property type="evidence" value="ECO:0007669"/>
    <property type="project" value="UniProtKB-ARBA"/>
</dbReference>
<dbReference type="GO" id="GO:0010468">
    <property type="term" value="P:regulation of gene expression"/>
    <property type="evidence" value="ECO:0007669"/>
    <property type="project" value="UniProtKB-ARBA"/>
</dbReference>
<dbReference type="SUPFAM" id="SSF54495">
    <property type="entry name" value="UBC-like"/>
    <property type="match status" value="1"/>
</dbReference>
<dbReference type="PANTHER" id="PTHR12292">
    <property type="entry name" value="RWD DOMAIN-CONTAINING PROTEIN"/>
    <property type="match status" value="1"/>
</dbReference>
<reference evidence="2" key="1">
    <citation type="submission" date="2022-07" db="EMBL/GenBank/DDBJ databases">
        <title>Phylogenomic reconstructions and comparative analyses of Kickxellomycotina fungi.</title>
        <authorList>
            <person name="Reynolds N.K."/>
            <person name="Stajich J.E."/>
            <person name="Barry K."/>
            <person name="Grigoriev I.V."/>
            <person name="Crous P."/>
            <person name="Smith M.E."/>
        </authorList>
    </citation>
    <scope>NUCLEOTIDE SEQUENCE</scope>
    <source>
        <strain evidence="2">NBRC 105413</strain>
    </source>
</reference>
<dbReference type="SMART" id="SM00591">
    <property type="entry name" value="RWD"/>
    <property type="match status" value="1"/>
</dbReference>
<feature type="domain" description="RWD" evidence="1">
    <location>
        <begin position="49"/>
        <end position="152"/>
    </location>
</feature>
<dbReference type="PROSITE" id="PS50908">
    <property type="entry name" value="RWD"/>
    <property type="match status" value="1"/>
</dbReference>
<name>A0A9W7XF31_9FUNG</name>
<dbReference type="Proteomes" id="UP001145021">
    <property type="component" value="Unassembled WGS sequence"/>
</dbReference>
<dbReference type="GO" id="GO:0009893">
    <property type="term" value="P:positive regulation of metabolic process"/>
    <property type="evidence" value="ECO:0007669"/>
    <property type="project" value="UniProtKB-ARBA"/>
</dbReference>
<dbReference type="Pfam" id="PF05773">
    <property type="entry name" value="RWD"/>
    <property type="match status" value="1"/>
</dbReference>
<dbReference type="EMBL" id="JANBOH010000930">
    <property type="protein sequence ID" value="KAJ1641569.1"/>
    <property type="molecule type" value="Genomic_DNA"/>
</dbReference>
<evidence type="ECO:0000259" key="1">
    <source>
        <dbReference type="PROSITE" id="PS50908"/>
    </source>
</evidence>
<keyword evidence="2" id="KW-0418">Kinase</keyword>
<dbReference type="EC" id="2.7.11.1" evidence="2"/>
<dbReference type="InterPro" id="IPR006575">
    <property type="entry name" value="RWD_dom"/>
</dbReference>
<dbReference type="GO" id="GO:0051246">
    <property type="term" value="P:regulation of protein metabolic process"/>
    <property type="evidence" value="ECO:0007669"/>
    <property type="project" value="UniProtKB-ARBA"/>
</dbReference>
<evidence type="ECO:0000313" key="2">
    <source>
        <dbReference type="EMBL" id="KAJ1641569.1"/>
    </source>
</evidence>
<organism evidence="2 3">
    <name type="scientific">Coemansia asiatica</name>
    <dbReference type="NCBI Taxonomy" id="1052880"/>
    <lineage>
        <taxon>Eukaryota</taxon>
        <taxon>Fungi</taxon>
        <taxon>Fungi incertae sedis</taxon>
        <taxon>Zoopagomycota</taxon>
        <taxon>Kickxellomycotina</taxon>
        <taxon>Kickxellomycetes</taxon>
        <taxon>Kickxellales</taxon>
        <taxon>Kickxellaceae</taxon>
        <taxon>Coemansia</taxon>
    </lineage>
</organism>
<keyword evidence="3" id="KW-1185">Reference proteome</keyword>
<feature type="non-terminal residue" evidence="2">
    <location>
        <position position="152"/>
    </location>
</feature>
<dbReference type="FunFam" id="3.10.110.10:FF:000050">
    <property type="entry name" value="eIF-2-alpha kinase GCN2"/>
    <property type="match status" value="1"/>
</dbReference>
<dbReference type="GO" id="GO:0003743">
    <property type="term" value="F:translation initiation factor activity"/>
    <property type="evidence" value="ECO:0007669"/>
    <property type="project" value="UniProtKB-KW"/>
</dbReference>
<dbReference type="Gene3D" id="3.10.110.10">
    <property type="entry name" value="Ubiquitin Conjugating Enzyme"/>
    <property type="match status" value="1"/>
</dbReference>
<dbReference type="AlphaFoldDB" id="A0A9W7XF31"/>
<dbReference type="InterPro" id="IPR040213">
    <property type="entry name" value="GIR2-like"/>
</dbReference>
<evidence type="ECO:0000313" key="3">
    <source>
        <dbReference type="Proteomes" id="UP001145021"/>
    </source>
</evidence>
<protein>
    <submittedName>
        <fullName evidence="2">Eukaryotic translation initiation factor 2-alpha kinase</fullName>
        <ecNumber evidence="2">2.7.11.1</ecNumber>
    </submittedName>
</protein>
<keyword evidence="2" id="KW-0396">Initiation factor</keyword>